<dbReference type="GeneID" id="92183742"/>
<feature type="transmembrane region" description="Helical" evidence="2">
    <location>
        <begin position="27"/>
        <end position="46"/>
    </location>
</feature>
<dbReference type="EMBL" id="JBCAWK010000013">
    <property type="protein sequence ID" value="KAK8844637.1"/>
    <property type="molecule type" value="Genomic_DNA"/>
</dbReference>
<feature type="transmembrane region" description="Helical" evidence="2">
    <location>
        <begin position="152"/>
        <end position="171"/>
    </location>
</feature>
<keyword evidence="2" id="KW-0472">Membrane</keyword>
<sequence>MWILRGRDTILKTIGVERGERQKAGKWVGLGLWAIVVALACLGGWVAEKIELLGVLATLAVGWFLPCECMHTKLELIAALFFIVTFHVRSPLSIIFPSRQALPDPDANPAPVPRRGHSRNDSLNDPSTDILLARKERQLQKRRLGRRLWQDLIVYVGILPAGLISIAWTLGRLIGIW</sequence>
<gene>
    <name evidence="3" type="ORF">IAR55_006484</name>
</gene>
<evidence type="ECO:0000313" key="3">
    <source>
        <dbReference type="EMBL" id="KAK8844637.1"/>
    </source>
</evidence>
<reference evidence="3 4" key="1">
    <citation type="journal article" date="2024" name="bioRxiv">
        <title>Comparative genomics of Cryptococcus and Kwoniella reveals pathogenesis evolution and contrasting karyotype dynamics via intercentromeric recombination or chromosome fusion.</title>
        <authorList>
            <person name="Coelho M.A."/>
            <person name="David-Palma M."/>
            <person name="Shea T."/>
            <person name="Bowers K."/>
            <person name="McGinley-Smith S."/>
            <person name="Mohammad A.W."/>
            <person name="Gnirke A."/>
            <person name="Yurkov A.M."/>
            <person name="Nowrousian M."/>
            <person name="Sun S."/>
            <person name="Cuomo C.A."/>
            <person name="Heitman J."/>
        </authorList>
    </citation>
    <scope>NUCLEOTIDE SEQUENCE [LARGE SCALE GENOMIC DNA]</scope>
    <source>
        <strain evidence="3 4">CBS 13917</strain>
    </source>
</reference>
<name>A0AAW0YRA8_9TREE</name>
<feature type="transmembrane region" description="Helical" evidence="2">
    <location>
        <begin position="52"/>
        <end position="69"/>
    </location>
</feature>
<feature type="transmembrane region" description="Helical" evidence="2">
    <location>
        <begin position="76"/>
        <end position="96"/>
    </location>
</feature>
<keyword evidence="2" id="KW-1133">Transmembrane helix</keyword>
<evidence type="ECO:0000256" key="2">
    <source>
        <dbReference type="SAM" id="Phobius"/>
    </source>
</evidence>
<accession>A0AAW0YRA8</accession>
<protein>
    <submittedName>
        <fullName evidence="3">Uncharacterized protein</fullName>
    </submittedName>
</protein>
<dbReference type="AlphaFoldDB" id="A0AAW0YRA8"/>
<feature type="region of interest" description="Disordered" evidence="1">
    <location>
        <begin position="105"/>
        <end position="126"/>
    </location>
</feature>
<keyword evidence="2" id="KW-0812">Transmembrane</keyword>
<comment type="caution">
    <text evidence="3">The sequence shown here is derived from an EMBL/GenBank/DDBJ whole genome shotgun (WGS) entry which is preliminary data.</text>
</comment>
<keyword evidence="4" id="KW-1185">Reference proteome</keyword>
<dbReference type="Proteomes" id="UP001388673">
    <property type="component" value="Unassembled WGS sequence"/>
</dbReference>
<evidence type="ECO:0000256" key="1">
    <source>
        <dbReference type="SAM" id="MobiDB-lite"/>
    </source>
</evidence>
<dbReference type="RefSeq" id="XP_066799861.1">
    <property type="nucleotide sequence ID" value="XM_066949567.1"/>
</dbReference>
<dbReference type="KEGG" id="kne:92183742"/>
<proteinExistence type="predicted"/>
<evidence type="ECO:0000313" key="4">
    <source>
        <dbReference type="Proteomes" id="UP001388673"/>
    </source>
</evidence>
<organism evidence="3 4">
    <name type="scientific">Kwoniella newhampshirensis</name>
    <dbReference type="NCBI Taxonomy" id="1651941"/>
    <lineage>
        <taxon>Eukaryota</taxon>
        <taxon>Fungi</taxon>
        <taxon>Dikarya</taxon>
        <taxon>Basidiomycota</taxon>
        <taxon>Agaricomycotina</taxon>
        <taxon>Tremellomycetes</taxon>
        <taxon>Tremellales</taxon>
        <taxon>Cryptococcaceae</taxon>
        <taxon>Kwoniella</taxon>
    </lineage>
</organism>